<comment type="similarity">
    <text evidence="7">Belongs to the OMP decarboxylase family. Type 1 subfamily.</text>
</comment>
<evidence type="ECO:0000259" key="9">
    <source>
        <dbReference type="SMART" id="SM00934"/>
    </source>
</evidence>
<keyword evidence="4 7" id="KW-0665">Pyrimidine biosynthesis</keyword>
<feature type="binding site" evidence="7">
    <location>
        <begin position="59"/>
        <end position="68"/>
    </location>
    <ligand>
        <name>substrate</name>
    </ligand>
</feature>
<keyword evidence="11" id="KW-1185">Reference proteome</keyword>
<dbReference type="EMBL" id="JBHTNH010000002">
    <property type="protein sequence ID" value="MFD1360275.1"/>
    <property type="molecule type" value="Genomic_DNA"/>
</dbReference>
<dbReference type="InterPro" id="IPR001754">
    <property type="entry name" value="OMPdeCOase_dom"/>
</dbReference>
<dbReference type="InterPro" id="IPR011060">
    <property type="entry name" value="RibuloseP-bd_barrel"/>
</dbReference>
<feature type="binding site" evidence="7">
    <location>
        <position position="10"/>
    </location>
    <ligand>
        <name>substrate</name>
    </ligand>
</feature>
<evidence type="ECO:0000256" key="2">
    <source>
        <dbReference type="ARBA" id="ARBA00004861"/>
    </source>
</evidence>
<accession>A0ABW3ZQK3</accession>
<feature type="active site" description="Proton donor" evidence="7">
    <location>
        <position position="61"/>
    </location>
</feature>
<dbReference type="Pfam" id="PF00215">
    <property type="entry name" value="OMPdecase"/>
    <property type="match status" value="1"/>
</dbReference>
<dbReference type="GO" id="GO:0004590">
    <property type="term" value="F:orotidine-5'-phosphate decarboxylase activity"/>
    <property type="evidence" value="ECO:0007669"/>
    <property type="project" value="UniProtKB-EC"/>
</dbReference>
<evidence type="ECO:0000256" key="3">
    <source>
        <dbReference type="ARBA" id="ARBA00022793"/>
    </source>
</evidence>
<dbReference type="Gene3D" id="3.20.20.70">
    <property type="entry name" value="Aldolase class I"/>
    <property type="match status" value="1"/>
</dbReference>
<feature type="binding site" evidence="7">
    <location>
        <position position="183"/>
    </location>
    <ligand>
        <name>substrate</name>
    </ligand>
</feature>
<protein>
    <recommendedName>
        <fullName evidence="7">Orotidine 5'-phosphate decarboxylase</fullName>
        <ecNumber evidence="7">4.1.1.23</ecNumber>
    </recommendedName>
    <alternativeName>
        <fullName evidence="7">OMP decarboxylase</fullName>
        <shortName evidence="7">OMPDCase</shortName>
        <shortName evidence="7">OMPdecase</shortName>
    </alternativeName>
</protein>
<evidence type="ECO:0000313" key="11">
    <source>
        <dbReference type="Proteomes" id="UP001597178"/>
    </source>
</evidence>
<sequence length="238" mass="25921">MNENIYLALDFPTWQETKAFIDRNDFHGVPVKVGMELFYREGPHLIDALKQRGHDVLLDLKLHDIPTTVMKAMRNIATLGADMVTVHALGGSDMIQRAKEGLTAGTPAGCETKLIAVTILTSMDEMIVNRELKMNGDLQQNALHFADMAHQNGADGVVCSVYEAGKIKHLCSPSCLTVTPGIRLHHAAAADQKRIATPALARNNGADILVVGRTVTHAGNPITAFENVRKEWAHGIKS</sequence>
<feature type="binding site" evidence="7">
    <location>
        <position position="32"/>
    </location>
    <ligand>
        <name>substrate</name>
    </ligand>
</feature>
<comment type="function">
    <text evidence="1 7">Catalyzes the decarboxylation of orotidine 5'-monophosphate (OMP) to uridine 5'-monophosphate (UMP).</text>
</comment>
<dbReference type="InterPro" id="IPR014732">
    <property type="entry name" value="OMPdecase"/>
</dbReference>
<feature type="domain" description="Orotidine 5'-phosphate decarboxylase" evidence="9">
    <location>
        <begin position="4"/>
        <end position="228"/>
    </location>
</feature>
<evidence type="ECO:0000256" key="5">
    <source>
        <dbReference type="ARBA" id="ARBA00023239"/>
    </source>
</evidence>
<dbReference type="EC" id="4.1.1.23" evidence="7"/>
<dbReference type="SMART" id="SM00934">
    <property type="entry name" value="OMPdecase"/>
    <property type="match status" value="1"/>
</dbReference>
<organism evidence="10 11">
    <name type="scientific">Lentibacillus salinarum</name>
    <dbReference type="NCBI Taxonomy" id="446820"/>
    <lineage>
        <taxon>Bacteria</taxon>
        <taxon>Bacillati</taxon>
        <taxon>Bacillota</taxon>
        <taxon>Bacilli</taxon>
        <taxon>Bacillales</taxon>
        <taxon>Bacillaceae</taxon>
        <taxon>Lentibacillus</taxon>
    </lineage>
</organism>
<feature type="binding site" evidence="7">
    <location>
        <position position="212"/>
    </location>
    <ligand>
        <name>substrate</name>
    </ligand>
</feature>
<feature type="binding site" evidence="7">
    <location>
        <position position="213"/>
    </location>
    <ligand>
        <name>substrate</name>
    </ligand>
</feature>
<keyword evidence="5 7" id="KW-0456">Lyase</keyword>
<dbReference type="RefSeq" id="WP_382396991.1">
    <property type="nucleotide sequence ID" value="NZ_JBHTNH010000002.1"/>
</dbReference>
<comment type="catalytic activity">
    <reaction evidence="6 7 8">
        <text>orotidine 5'-phosphate + H(+) = UMP + CO2</text>
        <dbReference type="Rhea" id="RHEA:11596"/>
        <dbReference type="ChEBI" id="CHEBI:15378"/>
        <dbReference type="ChEBI" id="CHEBI:16526"/>
        <dbReference type="ChEBI" id="CHEBI:57538"/>
        <dbReference type="ChEBI" id="CHEBI:57865"/>
        <dbReference type="EC" id="4.1.1.23"/>
    </reaction>
</comment>
<evidence type="ECO:0000256" key="6">
    <source>
        <dbReference type="ARBA" id="ARBA00049157"/>
    </source>
</evidence>
<dbReference type="CDD" id="cd04725">
    <property type="entry name" value="OMP_decarboxylase_like"/>
    <property type="match status" value="1"/>
</dbReference>
<reference evidence="11" key="1">
    <citation type="journal article" date="2019" name="Int. J. Syst. Evol. Microbiol.">
        <title>The Global Catalogue of Microorganisms (GCM) 10K type strain sequencing project: providing services to taxonomists for standard genome sequencing and annotation.</title>
        <authorList>
            <consortium name="The Broad Institute Genomics Platform"/>
            <consortium name="The Broad Institute Genome Sequencing Center for Infectious Disease"/>
            <person name="Wu L."/>
            <person name="Ma J."/>
        </authorList>
    </citation>
    <scope>NUCLEOTIDE SEQUENCE [LARGE SCALE GENOMIC DNA]</scope>
    <source>
        <strain evidence="11">CCUG 54822</strain>
    </source>
</reference>
<dbReference type="PROSITE" id="PS00156">
    <property type="entry name" value="OMPDECASE"/>
    <property type="match status" value="1"/>
</dbReference>
<dbReference type="NCBIfam" id="NF001273">
    <property type="entry name" value="PRK00230.1"/>
    <property type="match status" value="1"/>
</dbReference>
<comment type="subunit">
    <text evidence="7">Homodimer.</text>
</comment>
<keyword evidence="3 7" id="KW-0210">Decarboxylase</keyword>
<proteinExistence type="inferred from homology"/>
<dbReference type="PANTHER" id="PTHR32119">
    <property type="entry name" value="OROTIDINE 5'-PHOSPHATE DECARBOXYLASE"/>
    <property type="match status" value="1"/>
</dbReference>
<dbReference type="InterPro" id="IPR047596">
    <property type="entry name" value="OMPdecase_bac"/>
</dbReference>
<comment type="caution">
    <text evidence="10">The sequence shown here is derived from an EMBL/GenBank/DDBJ whole genome shotgun (WGS) entry which is preliminary data.</text>
</comment>
<evidence type="ECO:0000313" key="10">
    <source>
        <dbReference type="EMBL" id="MFD1360275.1"/>
    </source>
</evidence>
<dbReference type="InterPro" id="IPR013785">
    <property type="entry name" value="Aldolase_TIM"/>
</dbReference>
<name>A0ABW3ZQK3_9BACI</name>
<dbReference type="SUPFAM" id="SSF51366">
    <property type="entry name" value="Ribulose-phoshate binding barrel"/>
    <property type="match status" value="1"/>
</dbReference>
<evidence type="ECO:0000256" key="7">
    <source>
        <dbReference type="HAMAP-Rule" id="MF_01200"/>
    </source>
</evidence>
<dbReference type="HAMAP" id="MF_01200_B">
    <property type="entry name" value="OMPdecase_type1_B"/>
    <property type="match status" value="1"/>
</dbReference>
<dbReference type="PANTHER" id="PTHR32119:SF2">
    <property type="entry name" value="OROTIDINE 5'-PHOSPHATE DECARBOXYLASE"/>
    <property type="match status" value="1"/>
</dbReference>
<evidence type="ECO:0000256" key="8">
    <source>
        <dbReference type="RuleBase" id="RU000512"/>
    </source>
</evidence>
<evidence type="ECO:0000256" key="4">
    <source>
        <dbReference type="ARBA" id="ARBA00022975"/>
    </source>
</evidence>
<dbReference type="Proteomes" id="UP001597178">
    <property type="component" value="Unassembled WGS sequence"/>
</dbReference>
<evidence type="ECO:0000256" key="1">
    <source>
        <dbReference type="ARBA" id="ARBA00002356"/>
    </source>
</evidence>
<gene>
    <name evidence="7 10" type="primary">pyrF</name>
    <name evidence="10" type="ORF">ACFQ4A_01125</name>
</gene>
<dbReference type="NCBIfam" id="TIGR01740">
    <property type="entry name" value="pyrF"/>
    <property type="match status" value="1"/>
</dbReference>
<dbReference type="InterPro" id="IPR018089">
    <property type="entry name" value="OMPdecase_AS"/>
</dbReference>
<feature type="binding site" evidence="7">
    <location>
        <position position="121"/>
    </location>
    <ligand>
        <name>substrate</name>
    </ligand>
</feature>
<comment type="pathway">
    <text evidence="2 7 8">Pyrimidine metabolism; UMP biosynthesis via de novo pathway; UMP from orotate: step 2/2.</text>
</comment>
<feature type="binding site" evidence="7">
    <location>
        <position position="192"/>
    </location>
    <ligand>
        <name>substrate</name>
    </ligand>
</feature>